<protein>
    <recommendedName>
        <fullName evidence="4">Secreted protein</fullName>
    </recommendedName>
</protein>
<sequence>MKKVFSILLISVFTFGMISCETESTAEQEQLYIDSPDTDDIPPPTDSPDTDDIPPKG</sequence>
<keyword evidence="3" id="KW-1185">Reference proteome</keyword>
<feature type="compositionally biased region" description="Acidic residues" evidence="1">
    <location>
        <begin position="48"/>
        <end position="57"/>
    </location>
</feature>
<dbReference type="Proteomes" id="UP000718451">
    <property type="component" value="Unassembled WGS sequence"/>
</dbReference>
<organism evidence="2 3">
    <name type="scientific">Croceivirga thetidis</name>
    <dbReference type="NCBI Taxonomy" id="2721623"/>
    <lineage>
        <taxon>Bacteria</taxon>
        <taxon>Pseudomonadati</taxon>
        <taxon>Bacteroidota</taxon>
        <taxon>Flavobacteriia</taxon>
        <taxon>Flavobacteriales</taxon>
        <taxon>Flavobacteriaceae</taxon>
        <taxon>Croceivirga</taxon>
    </lineage>
</organism>
<evidence type="ECO:0008006" key="4">
    <source>
        <dbReference type="Google" id="ProtNLM"/>
    </source>
</evidence>
<proteinExistence type="predicted"/>
<dbReference type="EMBL" id="JAAWWL010000002">
    <property type="protein sequence ID" value="NKI32530.1"/>
    <property type="molecule type" value="Genomic_DNA"/>
</dbReference>
<dbReference type="RefSeq" id="WP_168552724.1">
    <property type="nucleotide sequence ID" value="NZ_JAAWWL010000002.1"/>
</dbReference>
<comment type="caution">
    <text evidence="2">The sequence shown here is derived from an EMBL/GenBank/DDBJ whole genome shotgun (WGS) entry which is preliminary data.</text>
</comment>
<evidence type="ECO:0000313" key="2">
    <source>
        <dbReference type="EMBL" id="NKI32530.1"/>
    </source>
</evidence>
<gene>
    <name evidence="2" type="ORF">HCU67_11295</name>
</gene>
<name>A0ABX1GU56_9FLAO</name>
<dbReference type="PROSITE" id="PS51257">
    <property type="entry name" value="PROKAR_LIPOPROTEIN"/>
    <property type="match status" value="1"/>
</dbReference>
<reference evidence="2 3" key="1">
    <citation type="submission" date="2020-04" db="EMBL/GenBank/DDBJ databases">
        <authorList>
            <person name="Yoon J."/>
        </authorList>
    </citation>
    <scope>NUCLEOTIDE SEQUENCE [LARGE SCALE GENOMIC DNA]</scope>
    <source>
        <strain evidence="2 3">DJ-13</strain>
    </source>
</reference>
<evidence type="ECO:0000256" key="1">
    <source>
        <dbReference type="SAM" id="MobiDB-lite"/>
    </source>
</evidence>
<feature type="region of interest" description="Disordered" evidence="1">
    <location>
        <begin position="26"/>
        <end position="57"/>
    </location>
</feature>
<accession>A0ABX1GU56</accession>
<evidence type="ECO:0000313" key="3">
    <source>
        <dbReference type="Proteomes" id="UP000718451"/>
    </source>
</evidence>